<dbReference type="EC" id="2.3.1.286" evidence="1"/>
<dbReference type="GO" id="GO:0017136">
    <property type="term" value="F:histone deacetylase activity, NAD-dependent"/>
    <property type="evidence" value="ECO:0007669"/>
    <property type="project" value="TreeGrafter"/>
</dbReference>
<evidence type="ECO:0000256" key="2">
    <source>
        <dbReference type="ARBA" id="ARBA00022679"/>
    </source>
</evidence>
<dbReference type="GO" id="GO:0070403">
    <property type="term" value="F:NAD+ binding"/>
    <property type="evidence" value="ECO:0007669"/>
    <property type="project" value="InterPro"/>
</dbReference>
<evidence type="ECO:0000313" key="7">
    <source>
        <dbReference type="Proteomes" id="UP000008915"/>
    </source>
</evidence>
<dbReference type="InterPro" id="IPR050134">
    <property type="entry name" value="NAD-dep_sirtuin_deacylases"/>
</dbReference>
<dbReference type="eggNOG" id="COG0846">
    <property type="taxonomic scope" value="Bacteria"/>
</dbReference>
<dbReference type="NCBIfam" id="NF001753">
    <property type="entry name" value="PRK00481.1-3"/>
    <property type="match status" value="1"/>
</dbReference>
<dbReference type="PANTHER" id="PTHR11085">
    <property type="entry name" value="NAD-DEPENDENT PROTEIN DEACYLASE SIRTUIN-5, MITOCHONDRIAL-RELATED"/>
    <property type="match status" value="1"/>
</dbReference>
<dbReference type="RefSeq" id="WP_013495080.1">
    <property type="nucleotide sequence ID" value="NC_014831.1"/>
</dbReference>
<dbReference type="HOGENOM" id="CLU_023643_3_1_9"/>
<dbReference type="STRING" id="644966.Tmar_0657"/>
<protein>
    <recommendedName>
        <fullName evidence="1">protein acetyllysine N-acetyltransferase</fullName>
        <ecNumber evidence="1">2.3.1.286</ecNumber>
    </recommendedName>
</protein>
<feature type="active site" description="Proton acceptor" evidence="4">
    <location>
        <position position="122"/>
    </location>
</feature>
<evidence type="ECO:0000256" key="4">
    <source>
        <dbReference type="PROSITE-ProRule" id="PRU00236"/>
    </source>
</evidence>
<accession>E6SHS8</accession>
<dbReference type="PANTHER" id="PTHR11085:SF4">
    <property type="entry name" value="NAD-DEPENDENT PROTEIN DEACYLASE"/>
    <property type="match status" value="1"/>
</dbReference>
<dbReference type="InterPro" id="IPR029035">
    <property type="entry name" value="DHS-like_NAD/FAD-binding_dom"/>
</dbReference>
<keyword evidence="4" id="KW-0479">Metal-binding</keyword>
<dbReference type="Proteomes" id="UP000008915">
    <property type="component" value="Chromosome"/>
</dbReference>
<dbReference type="EMBL" id="CP002344">
    <property type="protein sequence ID" value="ADU50775.1"/>
    <property type="molecule type" value="Genomic_DNA"/>
</dbReference>
<feature type="binding site" evidence="4">
    <location>
        <position position="150"/>
    </location>
    <ligand>
        <name>Zn(2+)</name>
        <dbReference type="ChEBI" id="CHEBI:29105"/>
    </ligand>
</feature>
<dbReference type="KEGG" id="tmr:Tmar_0657"/>
<keyword evidence="2" id="KW-0808">Transferase</keyword>
<gene>
    <name evidence="6" type="ordered locus">Tmar_0657</name>
</gene>
<dbReference type="Gene3D" id="3.40.50.1220">
    <property type="entry name" value="TPP-binding domain"/>
    <property type="match status" value="1"/>
</dbReference>
<keyword evidence="3" id="KW-0520">NAD</keyword>
<dbReference type="OrthoDB" id="9800582at2"/>
<evidence type="ECO:0000256" key="1">
    <source>
        <dbReference type="ARBA" id="ARBA00012928"/>
    </source>
</evidence>
<keyword evidence="7" id="KW-1185">Reference proteome</keyword>
<reference evidence="7" key="2">
    <citation type="journal article" date="2010" name="Stand. Genomic Sci.">
        <title>Complete genome sequence of Thermaerobacter marianensis type strain (7p75aT).</title>
        <authorList>
            <person name="Han C."/>
            <person name="Gu W."/>
            <person name="Zhang X."/>
            <person name="Lapidus A."/>
            <person name="Nolan M."/>
            <person name="Copeland A."/>
            <person name="Lucas S."/>
            <person name="Glavina Del Rio T."/>
            <person name="Tice H."/>
            <person name="Cheng J."/>
            <person name="Tapia R."/>
            <person name="Goodwin L."/>
            <person name="Pitluck S."/>
            <person name="Pagani I."/>
            <person name="Ivanova N."/>
            <person name="Mavromatis K."/>
            <person name="Mikhailova N."/>
            <person name="Pati A."/>
            <person name="Chen A."/>
            <person name="Palaniappan K."/>
            <person name="Land M."/>
            <person name="Hauser L."/>
            <person name="Chang Y."/>
            <person name="Jeffries C."/>
            <person name="Schneider S."/>
            <person name="Rohde M."/>
            <person name="Goker M."/>
            <person name="Pukall R."/>
            <person name="Woyke T."/>
            <person name="Bristow J."/>
            <person name="Eisen J."/>
            <person name="Markowitz V."/>
            <person name="Hugenholtz P."/>
            <person name="Kyrpides N."/>
            <person name="Klenk H."/>
            <person name="Detter J."/>
        </authorList>
    </citation>
    <scope>NUCLEOTIDE SEQUENCE [LARGE SCALE GENOMIC DNA]</scope>
    <source>
        <strain evidence="7">ATCC 700841 / DSM 12885 / JCM 10246 / 7p75a</strain>
    </source>
</reference>
<dbReference type="PROSITE" id="PS50305">
    <property type="entry name" value="SIRTUIN"/>
    <property type="match status" value="1"/>
</dbReference>
<evidence type="ECO:0000259" key="5">
    <source>
        <dbReference type="PROSITE" id="PS50305"/>
    </source>
</evidence>
<dbReference type="InterPro" id="IPR003000">
    <property type="entry name" value="Sirtuin"/>
</dbReference>
<dbReference type="InterPro" id="IPR026590">
    <property type="entry name" value="Ssirtuin_cat_dom"/>
</dbReference>
<reference evidence="6 7" key="1">
    <citation type="journal article" date="2010" name="Stand. Genomic Sci.">
        <title>Complete genome sequence of Thermaerobacter marianensis type strain (7p75a).</title>
        <authorList>
            <person name="Han C."/>
            <person name="Gu W."/>
            <person name="Zhang X."/>
            <person name="Lapidus A."/>
            <person name="Nolan M."/>
            <person name="Copeland A."/>
            <person name="Lucas S."/>
            <person name="Del Rio T.G."/>
            <person name="Tice H."/>
            <person name="Cheng J.F."/>
            <person name="Tapia R."/>
            <person name="Goodwin L."/>
            <person name="Pitluck S."/>
            <person name="Pagani I."/>
            <person name="Ivanova N."/>
            <person name="Mavromatis K."/>
            <person name="Mikhailova N."/>
            <person name="Pati A."/>
            <person name="Chen A."/>
            <person name="Palaniappan K."/>
            <person name="Land M."/>
            <person name="Hauser L."/>
            <person name="Chang Y.J."/>
            <person name="Jeffries C.D."/>
            <person name="Schneider S."/>
            <person name="Rohde M."/>
            <person name="Goker M."/>
            <person name="Pukall R."/>
            <person name="Woyke T."/>
            <person name="Bristow J."/>
            <person name="Eisen J.A."/>
            <person name="Markowitz V."/>
            <person name="Hugenholtz P."/>
            <person name="Kyrpides N.C."/>
            <person name="Klenk H.P."/>
            <person name="Detter J.C."/>
        </authorList>
    </citation>
    <scope>NUCLEOTIDE SEQUENCE [LARGE SCALE GENOMIC DNA]</scope>
    <source>
        <strain evidence="7">ATCC 700841 / DSM 12885 / JCM 10246 / 7p75a</strain>
    </source>
</reference>
<feature type="binding site" evidence="4">
    <location>
        <position position="148"/>
    </location>
    <ligand>
        <name>Zn(2+)</name>
        <dbReference type="ChEBI" id="CHEBI:29105"/>
    </ligand>
</feature>
<dbReference type="GO" id="GO:0046872">
    <property type="term" value="F:metal ion binding"/>
    <property type="evidence" value="ECO:0007669"/>
    <property type="project" value="UniProtKB-KW"/>
</dbReference>
<sequence>MSERAAEPIHRLADLIRRSRYLVAFTGAGASTESGLPDFRSSQGLWRRVPQRMASIEFMERHFDEFVAFYRQRITALDGVQPSRVHRILAKWEEAGLLKAVITQNVDGLHQLPGSRQVIPLHGDLRTCRCQRCGRIYPSEAFLADPYCACGGRLRPNVVLFGEPLPADAWARARSEAARCDLMLAVGSSLEVYPAASLPEMVARRSATGEAALVIINRDPTPLDAWARMVTREAAGDVLERVDRQLSPAGSRRAQRG</sequence>
<dbReference type="Gene3D" id="3.30.1600.10">
    <property type="entry name" value="SIR2/SIRT2 'Small Domain"/>
    <property type="match status" value="1"/>
</dbReference>
<dbReference type="AlphaFoldDB" id="E6SHS8"/>
<dbReference type="Pfam" id="PF02146">
    <property type="entry name" value="SIR2"/>
    <property type="match status" value="1"/>
</dbReference>
<feature type="binding site" evidence="4">
    <location>
        <position position="133"/>
    </location>
    <ligand>
        <name>Zn(2+)</name>
        <dbReference type="ChEBI" id="CHEBI:29105"/>
    </ligand>
</feature>
<keyword evidence="4" id="KW-0862">Zinc</keyword>
<proteinExistence type="predicted"/>
<organism evidence="6 7">
    <name type="scientific">Thermaerobacter marianensis (strain ATCC 700841 / DSM 12885 / JCM 10246 / 7p75a)</name>
    <dbReference type="NCBI Taxonomy" id="644966"/>
    <lineage>
        <taxon>Bacteria</taxon>
        <taxon>Bacillati</taxon>
        <taxon>Bacillota</taxon>
        <taxon>Clostridia</taxon>
        <taxon>Eubacteriales</taxon>
        <taxon>Clostridiales Family XVII. Incertae Sedis</taxon>
        <taxon>Thermaerobacter</taxon>
    </lineage>
</organism>
<feature type="binding site" evidence="4">
    <location>
        <position position="130"/>
    </location>
    <ligand>
        <name>Zn(2+)</name>
        <dbReference type="ChEBI" id="CHEBI:29105"/>
    </ligand>
</feature>
<feature type="domain" description="Deacetylase sirtuin-type" evidence="5">
    <location>
        <begin position="1"/>
        <end position="249"/>
    </location>
</feature>
<dbReference type="InterPro" id="IPR026591">
    <property type="entry name" value="Sirtuin_cat_small_dom_sf"/>
</dbReference>
<dbReference type="SUPFAM" id="SSF52467">
    <property type="entry name" value="DHS-like NAD/FAD-binding domain"/>
    <property type="match status" value="1"/>
</dbReference>
<name>E6SHS8_THEM7</name>
<evidence type="ECO:0000313" key="6">
    <source>
        <dbReference type="EMBL" id="ADU50775.1"/>
    </source>
</evidence>
<evidence type="ECO:0000256" key="3">
    <source>
        <dbReference type="ARBA" id="ARBA00023027"/>
    </source>
</evidence>